<dbReference type="Pfam" id="PF07883">
    <property type="entry name" value="Cupin_2"/>
    <property type="match status" value="1"/>
</dbReference>
<comment type="caution">
    <text evidence="3">The sequence shown here is derived from an EMBL/GenBank/DDBJ whole genome shotgun (WGS) entry which is preliminary data.</text>
</comment>
<dbReference type="SUPFAM" id="SSF51182">
    <property type="entry name" value="RmlC-like cupins"/>
    <property type="match status" value="1"/>
</dbReference>
<evidence type="ECO:0000256" key="1">
    <source>
        <dbReference type="SAM" id="SignalP"/>
    </source>
</evidence>
<dbReference type="Proteomes" id="UP001617702">
    <property type="component" value="Unassembled WGS sequence"/>
</dbReference>
<dbReference type="PANTHER" id="PTHR43698">
    <property type="entry name" value="RIBD C-TERMINAL DOMAIN CONTAINING PROTEIN"/>
    <property type="match status" value="1"/>
</dbReference>
<dbReference type="InterPro" id="IPR014710">
    <property type="entry name" value="RmlC-like_jellyroll"/>
</dbReference>
<gene>
    <name evidence="3" type="ORF">ACIPUH_18380</name>
</gene>
<dbReference type="InterPro" id="IPR011051">
    <property type="entry name" value="RmlC_Cupin_sf"/>
</dbReference>
<accession>A0ABW8GZH9</accession>
<feature type="signal peptide" evidence="1">
    <location>
        <begin position="1"/>
        <end position="24"/>
    </location>
</feature>
<evidence type="ECO:0000259" key="2">
    <source>
        <dbReference type="Pfam" id="PF07883"/>
    </source>
</evidence>
<dbReference type="InterPro" id="IPR047263">
    <property type="entry name" value="HNL-like_cupin"/>
</dbReference>
<dbReference type="Gene3D" id="2.60.120.10">
    <property type="entry name" value="Jelly Rolls"/>
    <property type="match status" value="1"/>
</dbReference>
<reference evidence="3 4" key="1">
    <citation type="submission" date="2024-10" db="EMBL/GenBank/DDBJ databases">
        <authorList>
            <person name="Lu C.-H."/>
        </authorList>
    </citation>
    <scope>NUCLEOTIDE SEQUENCE [LARGE SCALE GENOMIC DNA]</scope>
    <source>
        <strain evidence="3 4">22LXZD03-01</strain>
    </source>
</reference>
<evidence type="ECO:0000313" key="3">
    <source>
        <dbReference type="EMBL" id="MFJ5514756.1"/>
    </source>
</evidence>
<sequence length="161" mass="17356">MNIKTSSIAGAFLFSAFAVPTALAADAQMTISESGSREFIRAPEANFTGRAWIDPLFIKAQSPQRTTGAYVSFEPGARAAWHTHPLGQTLVVISGTGWVQQWGGEKKVINAGDVVFCPPGVKHWHGATATTGMVHLAIQESDAEGKNVQWMEKVSDEQYGH</sequence>
<proteinExistence type="predicted"/>
<dbReference type="CDD" id="cd02233">
    <property type="entry name" value="cupin_HNL-like"/>
    <property type="match status" value="1"/>
</dbReference>
<dbReference type="RefSeq" id="WP_400355640.1">
    <property type="nucleotide sequence ID" value="NZ_JBIXLA010000008.1"/>
</dbReference>
<dbReference type="EMBL" id="JBIXLB010000009">
    <property type="protein sequence ID" value="MFJ5514756.1"/>
    <property type="molecule type" value="Genomic_DNA"/>
</dbReference>
<protein>
    <submittedName>
        <fullName evidence="3">Cupin domain-containing protein</fullName>
    </submittedName>
</protein>
<evidence type="ECO:0000313" key="4">
    <source>
        <dbReference type="Proteomes" id="UP001617702"/>
    </source>
</evidence>
<keyword evidence="4" id="KW-1185">Reference proteome</keyword>
<keyword evidence="1" id="KW-0732">Signal</keyword>
<dbReference type="PANTHER" id="PTHR43698:SF1">
    <property type="entry name" value="BLL4564 PROTEIN"/>
    <property type="match status" value="1"/>
</dbReference>
<dbReference type="InterPro" id="IPR013096">
    <property type="entry name" value="Cupin_2"/>
</dbReference>
<organism evidence="3 4">
    <name type="scientific">Pectobacterium jejuense</name>
    <dbReference type="NCBI Taxonomy" id="2974022"/>
    <lineage>
        <taxon>Bacteria</taxon>
        <taxon>Pseudomonadati</taxon>
        <taxon>Pseudomonadota</taxon>
        <taxon>Gammaproteobacteria</taxon>
        <taxon>Enterobacterales</taxon>
        <taxon>Pectobacteriaceae</taxon>
        <taxon>Pectobacterium</taxon>
    </lineage>
</organism>
<feature type="domain" description="Cupin type-2" evidence="2">
    <location>
        <begin position="70"/>
        <end position="135"/>
    </location>
</feature>
<name>A0ABW8GZH9_9GAMM</name>
<feature type="chain" id="PRO_5047385339" evidence="1">
    <location>
        <begin position="25"/>
        <end position="161"/>
    </location>
</feature>